<protein>
    <recommendedName>
        <fullName evidence="10">Arginine--tRNA ligase</fullName>
        <ecNumber evidence="10">6.1.1.19</ecNumber>
    </recommendedName>
    <alternativeName>
        <fullName evidence="10">Arginyl-tRNA synthetase</fullName>
        <shortName evidence="10">ArgRS</shortName>
    </alternativeName>
</protein>
<comment type="similarity">
    <text evidence="2 10 11">Belongs to the class-I aminoacyl-tRNA synthetase family.</text>
</comment>
<dbReference type="SUPFAM" id="SSF47323">
    <property type="entry name" value="Anticodon-binding domain of a subclass of class I aminoacyl-tRNA synthetases"/>
    <property type="match status" value="1"/>
</dbReference>
<comment type="subcellular location">
    <subcellularLocation>
        <location evidence="1 10">Cytoplasm</location>
    </subcellularLocation>
</comment>
<dbReference type="InterPro" id="IPR001412">
    <property type="entry name" value="aa-tRNA-synth_I_CS"/>
</dbReference>
<dbReference type="GO" id="GO:0005524">
    <property type="term" value="F:ATP binding"/>
    <property type="evidence" value="ECO:0007669"/>
    <property type="project" value="UniProtKB-UniRule"/>
</dbReference>
<dbReference type="Gene3D" id="3.40.50.620">
    <property type="entry name" value="HUPs"/>
    <property type="match status" value="1"/>
</dbReference>
<gene>
    <name evidence="10" type="primary">argS</name>
    <name evidence="14" type="ORF">LY60_03328</name>
</gene>
<dbReference type="GO" id="GO:0005737">
    <property type="term" value="C:cytoplasm"/>
    <property type="evidence" value="ECO:0007669"/>
    <property type="project" value="UniProtKB-SubCell"/>
</dbReference>
<dbReference type="SMART" id="SM01016">
    <property type="entry name" value="Arg_tRNA_synt_N"/>
    <property type="match status" value="1"/>
</dbReference>
<evidence type="ECO:0000256" key="7">
    <source>
        <dbReference type="ARBA" id="ARBA00022917"/>
    </source>
</evidence>
<dbReference type="PANTHER" id="PTHR11956">
    <property type="entry name" value="ARGINYL-TRNA SYNTHETASE"/>
    <property type="match status" value="1"/>
</dbReference>
<dbReference type="AlphaFoldDB" id="A0A562J355"/>
<evidence type="ECO:0000256" key="3">
    <source>
        <dbReference type="ARBA" id="ARBA00022490"/>
    </source>
</evidence>
<dbReference type="Pfam" id="PF00750">
    <property type="entry name" value="tRNA-synt_1d"/>
    <property type="match status" value="1"/>
</dbReference>
<feature type="domain" description="DALR anticodon binding" evidence="12">
    <location>
        <begin position="453"/>
        <end position="568"/>
    </location>
</feature>
<proteinExistence type="inferred from homology"/>
<dbReference type="HAMAP" id="MF_00123">
    <property type="entry name" value="Arg_tRNA_synth"/>
    <property type="match status" value="1"/>
</dbReference>
<keyword evidence="8 10" id="KW-0030">Aminoacyl-tRNA synthetase</keyword>
<keyword evidence="6 10" id="KW-0067">ATP-binding</keyword>
<dbReference type="RefSeq" id="WP_145086348.1">
    <property type="nucleotide sequence ID" value="NZ_VLKH01000013.1"/>
</dbReference>
<reference evidence="14 15" key="1">
    <citation type="submission" date="2019-07" db="EMBL/GenBank/DDBJ databases">
        <title>Genomic Encyclopedia of Type Strains, Phase I: the one thousand microbial genomes (KMG-I) project.</title>
        <authorList>
            <person name="Kyrpides N."/>
        </authorList>
    </citation>
    <scope>NUCLEOTIDE SEQUENCE [LARGE SCALE GENOMIC DNA]</scope>
    <source>
        <strain evidence="14 15">DSM 13558</strain>
    </source>
</reference>
<dbReference type="NCBIfam" id="TIGR00456">
    <property type="entry name" value="argS"/>
    <property type="match status" value="1"/>
</dbReference>
<dbReference type="InterPro" id="IPR005148">
    <property type="entry name" value="Arg-tRNA-synth_N"/>
</dbReference>
<dbReference type="Proteomes" id="UP000315343">
    <property type="component" value="Unassembled WGS sequence"/>
</dbReference>
<accession>A0A562J355</accession>
<keyword evidence="4 10" id="KW-0436">Ligase</keyword>
<evidence type="ECO:0000256" key="5">
    <source>
        <dbReference type="ARBA" id="ARBA00022741"/>
    </source>
</evidence>
<evidence type="ECO:0000313" key="14">
    <source>
        <dbReference type="EMBL" id="TWH77562.1"/>
    </source>
</evidence>
<dbReference type="Pfam" id="PF05746">
    <property type="entry name" value="DALR_1"/>
    <property type="match status" value="1"/>
</dbReference>
<sequence>MDFKEKVAEIFTAVESDLSMDDALQLIEIPPSQDMGDYAVPCFKFAKKYRKSPAVVATEIAEKIGSVDLFEKIECNGPYVNFFVDKKHFAERILKQAYIEKENFGSTDVGQGKTVIVEFSSPNIAKPFHIGHIRSTLIGNSINKIYKYMGYNTVAINHLGDYGTQFGMLISAYKKWGTPEIVEAIEKDPIPELLKLYVRYNQEIETHPEYRDEARYWFKELENGNEEAQKLWSWFREVSLKEFNRVYDMFGIKFDSYAGESFYSDKMPAILDELEDKCLLKDSEGAKIVELSEYGLTDAVIQKSDGSTLYVTRDIAAATYRKRTYDFYKNIYVVGAPQKLHFDQWRKIIDLMGYDWAYDCVHIMFGTVSLEDGALATRKGRVVFLEDVLKKAIEKTTEIINERNPNLENKEEVAKQVGIGAVIFQELFNNRIKDYMFSWDKTLSFEGETGPYVQYTYARTCSLLRKAGTDIDDNVDYSVLTDKESFNIIRKLEGFKSAVLGSHDKYEPFFITRYIVSLAQEFNRFYHECPILVEDEEVKKARLLLTKTVNTVLKKGMELLGMETPEKM</sequence>
<dbReference type="FunFam" id="1.10.730.10:FF:000008">
    <property type="entry name" value="Arginine--tRNA ligase"/>
    <property type="match status" value="1"/>
</dbReference>
<organism evidence="14 15">
    <name type="scientific">Sedimentibacter saalensis</name>
    <dbReference type="NCBI Taxonomy" id="130788"/>
    <lineage>
        <taxon>Bacteria</taxon>
        <taxon>Bacillati</taxon>
        <taxon>Bacillota</taxon>
        <taxon>Tissierellia</taxon>
        <taxon>Sedimentibacter</taxon>
    </lineage>
</organism>
<dbReference type="Gene3D" id="3.30.1360.70">
    <property type="entry name" value="Arginyl tRNA synthetase N-terminal domain"/>
    <property type="match status" value="1"/>
</dbReference>
<keyword evidence="7 10" id="KW-0648">Protein biosynthesis</keyword>
<evidence type="ECO:0000256" key="1">
    <source>
        <dbReference type="ARBA" id="ARBA00004496"/>
    </source>
</evidence>
<evidence type="ECO:0000256" key="11">
    <source>
        <dbReference type="RuleBase" id="RU363038"/>
    </source>
</evidence>
<keyword evidence="15" id="KW-1185">Reference proteome</keyword>
<dbReference type="InterPro" id="IPR001278">
    <property type="entry name" value="Arg-tRNA-ligase"/>
</dbReference>
<dbReference type="OrthoDB" id="9805987at2"/>
<dbReference type="SUPFAM" id="SSF55190">
    <property type="entry name" value="Arginyl-tRNA synthetase (ArgRS), N-terminal 'additional' domain"/>
    <property type="match status" value="1"/>
</dbReference>
<dbReference type="FunFam" id="3.40.50.620:FF:000116">
    <property type="entry name" value="Arginine--tRNA ligase"/>
    <property type="match status" value="1"/>
</dbReference>
<dbReference type="GO" id="GO:0004814">
    <property type="term" value="F:arginine-tRNA ligase activity"/>
    <property type="evidence" value="ECO:0007669"/>
    <property type="project" value="UniProtKB-UniRule"/>
</dbReference>
<dbReference type="Pfam" id="PF03485">
    <property type="entry name" value="Arg_tRNA_synt_N"/>
    <property type="match status" value="1"/>
</dbReference>
<evidence type="ECO:0000256" key="4">
    <source>
        <dbReference type="ARBA" id="ARBA00022598"/>
    </source>
</evidence>
<feature type="short sequence motif" description="'HIGH' region" evidence="10">
    <location>
        <begin position="122"/>
        <end position="132"/>
    </location>
</feature>
<comment type="subunit">
    <text evidence="10">Monomer.</text>
</comment>
<dbReference type="InterPro" id="IPR035684">
    <property type="entry name" value="ArgRS_core"/>
</dbReference>
<dbReference type="SMART" id="SM00836">
    <property type="entry name" value="DALR_1"/>
    <property type="match status" value="1"/>
</dbReference>
<dbReference type="EMBL" id="VLKH01000013">
    <property type="protein sequence ID" value="TWH77562.1"/>
    <property type="molecule type" value="Genomic_DNA"/>
</dbReference>
<dbReference type="InterPro" id="IPR014729">
    <property type="entry name" value="Rossmann-like_a/b/a_fold"/>
</dbReference>
<evidence type="ECO:0000256" key="8">
    <source>
        <dbReference type="ARBA" id="ARBA00023146"/>
    </source>
</evidence>
<evidence type="ECO:0000256" key="6">
    <source>
        <dbReference type="ARBA" id="ARBA00022840"/>
    </source>
</evidence>
<dbReference type="InterPro" id="IPR009080">
    <property type="entry name" value="tRNAsynth_Ia_anticodon-bd"/>
</dbReference>
<evidence type="ECO:0000256" key="2">
    <source>
        <dbReference type="ARBA" id="ARBA00005594"/>
    </source>
</evidence>
<evidence type="ECO:0000256" key="9">
    <source>
        <dbReference type="ARBA" id="ARBA00049339"/>
    </source>
</evidence>
<dbReference type="CDD" id="cd07956">
    <property type="entry name" value="Anticodon_Ia_Arg"/>
    <property type="match status" value="1"/>
</dbReference>
<evidence type="ECO:0000256" key="10">
    <source>
        <dbReference type="HAMAP-Rule" id="MF_00123"/>
    </source>
</evidence>
<dbReference type="Gene3D" id="1.10.730.10">
    <property type="entry name" value="Isoleucyl-tRNA Synthetase, Domain 1"/>
    <property type="match status" value="1"/>
</dbReference>
<feature type="domain" description="Arginyl tRNA synthetase N-terminal" evidence="13">
    <location>
        <begin position="1"/>
        <end position="84"/>
    </location>
</feature>
<dbReference type="CDD" id="cd00671">
    <property type="entry name" value="ArgRS_core"/>
    <property type="match status" value="1"/>
</dbReference>
<dbReference type="InterPro" id="IPR036695">
    <property type="entry name" value="Arg-tRNA-synth_N_sf"/>
</dbReference>
<dbReference type="InterPro" id="IPR008909">
    <property type="entry name" value="DALR_anticod-bd"/>
</dbReference>
<evidence type="ECO:0000259" key="12">
    <source>
        <dbReference type="SMART" id="SM00836"/>
    </source>
</evidence>
<keyword evidence="3 10" id="KW-0963">Cytoplasm</keyword>
<comment type="catalytic activity">
    <reaction evidence="9 10">
        <text>tRNA(Arg) + L-arginine + ATP = L-arginyl-tRNA(Arg) + AMP + diphosphate</text>
        <dbReference type="Rhea" id="RHEA:20301"/>
        <dbReference type="Rhea" id="RHEA-COMP:9658"/>
        <dbReference type="Rhea" id="RHEA-COMP:9673"/>
        <dbReference type="ChEBI" id="CHEBI:30616"/>
        <dbReference type="ChEBI" id="CHEBI:32682"/>
        <dbReference type="ChEBI" id="CHEBI:33019"/>
        <dbReference type="ChEBI" id="CHEBI:78442"/>
        <dbReference type="ChEBI" id="CHEBI:78513"/>
        <dbReference type="ChEBI" id="CHEBI:456215"/>
        <dbReference type="EC" id="6.1.1.19"/>
    </reaction>
</comment>
<evidence type="ECO:0000259" key="13">
    <source>
        <dbReference type="SMART" id="SM01016"/>
    </source>
</evidence>
<dbReference type="EC" id="6.1.1.19" evidence="10"/>
<keyword evidence="5 10" id="KW-0547">Nucleotide-binding</keyword>
<comment type="caution">
    <text evidence="14">The sequence shown here is derived from an EMBL/GenBank/DDBJ whole genome shotgun (WGS) entry which is preliminary data.</text>
</comment>
<dbReference type="GO" id="GO:0006420">
    <property type="term" value="P:arginyl-tRNA aminoacylation"/>
    <property type="evidence" value="ECO:0007669"/>
    <property type="project" value="UniProtKB-UniRule"/>
</dbReference>
<dbReference type="PROSITE" id="PS00178">
    <property type="entry name" value="AA_TRNA_LIGASE_I"/>
    <property type="match status" value="1"/>
</dbReference>
<evidence type="ECO:0000313" key="15">
    <source>
        <dbReference type="Proteomes" id="UP000315343"/>
    </source>
</evidence>
<dbReference type="PRINTS" id="PR01038">
    <property type="entry name" value="TRNASYNTHARG"/>
</dbReference>
<dbReference type="PANTHER" id="PTHR11956:SF5">
    <property type="entry name" value="ARGININE--TRNA LIGASE, CYTOPLASMIC"/>
    <property type="match status" value="1"/>
</dbReference>
<dbReference type="SUPFAM" id="SSF52374">
    <property type="entry name" value="Nucleotidylyl transferase"/>
    <property type="match status" value="1"/>
</dbReference>
<name>A0A562J355_9FIRM</name>